<feature type="domain" description="ABC3 transporter permease C-terminal" evidence="8">
    <location>
        <begin position="278"/>
        <end position="397"/>
    </location>
</feature>
<evidence type="ECO:0000313" key="10">
    <source>
        <dbReference type="EMBL" id="KAB2815227.1"/>
    </source>
</evidence>
<keyword evidence="3" id="KW-1003">Cell membrane</keyword>
<dbReference type="InterPro" id="IPR003838">
    <property type="entry name" value="ABC3_permease_C"/>
</dbReference>
<evidence type="ECO:0000256" key="4">
    <source>
        <dbReference type="ARBA" id="ARBA00022692"/>
    </source>
</evidence>
<dbReference type="OrthoDB" id="1522724at2"/>
<evidence type="ECO:0000256" key="1">
    <source>
        <dbReference type="ARBA" id="ARBA00004651"/>
    </source>
</evidence>
<proteinExistence type="inferred from homology"/>
<feature type="transmembrane region" description="Helical" evidence="7">
    <location>
        <begin position="274"/>
        <end position="300"/>
    </location>
</feature>
<dbReference type="EMBL" id="WBVQ01000003">
    <property type="protein sequence ID" value="KAB2815227.1"/>
    <property type="molecule type" value="Genomic_DNA"/>
</dbReference>
<dbReference type="Pfam" id="PF12704">
    <property type="entry name" value="MacB_PCD"/>
    <property type="match status" value="1"/>
</dbReference>
<comment type="subcellular location">
    <subcellularLocation>
        <location evidence="1">Cell membrane</location>
        <topology evidence="1">Multi-pass membrane protein</topology>
    </subcellularLocation>
</comment>
<keyword evidence="4 7" id="KW-0812">Transmembrane</keyword>
<dbReference type="GO" id="GO:0044874">
    <property type="term" value="P:lipoprotein localization to outer membrane"/>
    <property type="evidence" value="ECO:0007669"/>
    <property type="project" value="TreeGrafter"/>
</dbReference>
<feature type="transmembrane region" description="Helical" evidence="7">
    <location>
        <begin position="321"/>
        <end position="348"/>
    </location>
</feature>
<evidence type="ECO:0000256" key="3">
    <source>
        <dbReference type="ARBA" id="ARBA00022475"/>
    </source>
</evidence>
<sequence>MRLPFHIARRYLFAKKSTNAVNWITGISSLGVMVGTAAMVVVLSAFAGLDTLVRSVYVSFDPDIKVVPATGKFAAWTPDQQDVLLSMDGVKHYSKVVEDKALFRHHEREYIATVKGVDTKYESITDIDSSLTRGHFLSFNKEKHGAVLGYGVSVYLGVSNLASPAPIHVYVPRAGKVDQFNPMGNVRFKLLYPEGIFQVQPEFDAKYVFTSIDFAQQLFDVDTLISGMEIALDSQTHLADFKDELSEKLGEDWKVLDRDDLQVAIFKVLKSEGLITYLVLTFILLVASFGILSSVNILILEKKKDLITLWSMGASEKLLRRIFMAEGLLISIGGAGIGFLLGVIIVFLQQQFGLVSIGAGYIVEYYPVEFRAGDILQVILTILAVGISISWLAVRRLKIEKLKLS</sequence>
<reference evidence="10 11" key="1">
    <citation type="submission" date="2019-10" db="EMBL/GenBank/DDBJ databases">
        <title>Genome sequence of Phaeocystidibacter marisrubri JCM30614 (type strain).</title>
        <authorList>
            <person name="Bowman J.P."/>
        </authorList>
    </citation>
    <scope>NUCLEOTIDE SEQUENCE [LARGE SCALE GENOMIC DNA]</scope>
    <source>
        <strain evidence="10 11">JCM 30614</strain>
    </source>
</reference>
<organism evidence="10 11">
    <name type="scientific">Phaeocystidibacter marisrubri</name>
    <dbReference type="NCBI Taxonomy" id="1577780"/>
    <lineage>
        <taxon>Bacteria</taxon>
        <taxon>Pseudomonadati</taxon>
        <taxon>Bacteroidota</taxon>
        <taxon>Flavobacteriia</taxon>
        <taxon>Flavobacteriales</taxon>
        <taxon>Phaeocystidibacteraceae</taxon>
        <taxon>Phaeocystidibacter</taxon>
    </lineage>
</organism>
<evidence type="ECO:0000256" key="7">
    <source>
        <dbReference type="SAM" id="Phobius"/>
    </source>
</evidence>
<keyword evidence="6 7" id="KW-0472">Membrane</keyword>
<comment type="similarity">
    <text evidence="2">Belongs to the ABC-4 integral membrane protein family. LolC/E subfamily.</text>
</comment>
<dbReference type="InterPro" id="IPR025857">
    <property type="entry name" value="MacB_PCD"/>
</dbReference>
<accession>A0A6L3ZCQ5</accession>
<evidence type="ECO:0000259" key="8">
    <source>
        <dbReference type="Pfam" id="PF02687"/>
    </source>
</evidence>
<keyword evidence="5 7" id="KW-1133">Transmembrane helix</keyword>
<feature type="transmembrane region" description="Helical" evidence="7">
    <location>
        <begin position="375"/>
        <end position="394"/>
    </location>
</feature>
<dbReference type="Pfam" id="PF02687">
    <property type="entry name" value="FtsX"/>
    <property type="match status" value="1"/>
</dbReference>
<evidence type="ECO:0000259" key="9">
    <source>
        <dbReference type="Pfam" id="PF12704"/>
    </source>
</evidence>
<comment type="caution">
    <text evidence="10">The sequence shown here is derived from an EMBL/GenBank/DDBJ whole genome shotgun (WGS) entry which is preliminary data.</text>
</comment>
<gene>
    <name evidence="10" type="ORF">F8C82_14120</name>
</gene>
<dbReference type="Proteomes" id="UP000484164">
    <property type="component" value="Unassembled WGS sequence"/>
</dbReference>
<dbReference type="GO" id="GO:0098797">
    <property type="term" value="C:plasma membrane protein complex"/>
    <property type="evidence" value="ECO:0007669"/>
    <property type="project" value="TreeGrafter"/>
</dbReference>
<dbReference type="RefSeq" id="WP_151694262.1">
    <property type="nucleotide sequence ID" value="NZ_BMGX01000001.1"/>
</dbReference>
<evidence type="ECO:0000256" key="5">
    <source>
        <dbReference type="ARBA" id="ARBA00022989"/>
    </source>
</evidence>
<dbReference type="InterPro" id="IPR051447">
    <property type="entry name" value="Lipoprotein-release_system"/>
</dbReference>
<feature type="domain" description="MacB-like periplasmic core" evidence="9">
    <location>
        <begin position="25"/>
        <end position="153"/>
    </location>
</feature>
<evidence type="ECO:0000256" key="6">
    <source>
        <dbReference type="ARBA" id="ARBA00023136"/>
    </source>
</evidence>
<dbReference type="AlphaFoldDB" id="A0A6L3ZCQ5"/>
<name>A0A6L3ZCQ5_9FLAO</name>
<protein>
    <submittedName>
        <fullName evidence="10">ABC transporter permease</fullName>
    </submittedName>
</protein>
<evidence type="ECO:0000313" key="11">
    <source>
        <dbReference type="Proteomes" id="UP000484164"/>
    </source>
</evidence>
<evidence type="ECO:0000256" key="2">
    <source>
        <dbReference type="ARBA" id="ARBA00005236"/>
    </source>
</evidence>
<dbReference type="PANTHER" id="PTHR30489">
    <property type="entry name" value="LIPOPROTEIN-RELEASING SYSTEM TRANSMEMBRANE PROTEIN LOLE"/>
    <property type="match status" value="1"/>
</dbReference>
<feature type="transmembrane region" description="Helical" evidence="7">
    <location>
        <begin position="21"/>
        <end position="49"/>
    </location>
</feature>
<dbReference type="PANTHER" id="PTHR30489:SF0">
    <property type="entry name" value="LIPOPROTEIN-RELEASING SYSTEM TRANSMEMBRANE PROTEIN LOLE"/>
    <property type="match status" value="1"/>
</dbReference>
<keyword evidence="11" id="KW-1185">Reference proteome</keyword>